<dbReference type="PANTHER" id="PTHR34107">
    <property type="entry name" value="SLL0198 PROTEIN-RELATED"/>
    <property type="match status" value="1"/>
</dbReference>
<keyword evidence="2" id="KW-0255">Endonuclease</keyword>
<dbReference type="CDD" id="cd06260">
    <property type="entry name" value="DUF820-like"/>
    <property type="match status" value="1"/>
</dbReference>
<dbReference type="InterPro" id="IPR011335">
    <property type="entry name" value="Restrct_endonuc-II-like"/>
</dbReference>
<evidence type="ECO:0000259" key="1">
    <source>
        <dbReference type="Pfam" id="PF05685"/>
    </source>
</evidence>
<keyword evidence="3" id="KW-1185">Reference proteome</keyword>
<dbReference type="Proteomes" id="UP000184041">
    <property type="component" value="Unassembled WGS sequence"/>
</dbReference>
<proteinExistence type="predicted"/>
<dbReference type="Gene3D" id="3.90.1570.10">
    <property type="entry name" value="tt1808, chain A"/>
    <property type="match status" value="1"/>
</dbReference>
<dbReference type="EMBL" id="FQUS01000003">
    <property type="protein sequence ID" value="SHE79793.1"/>
    <property type="molecule type" value="Genomic_DNA"/>
</dbReference>
<evidence type="ECO:0000313" key="3">
    <source>
        <dbReference type="Proteomes" id="UP000184041"/>
    </source>
</evidence>
<dbReference type="STRING" id="1194090.SAMN05443144_103203"/>
<feature type="domain" description="Putative restriction endonuclease" evidence="1">
    <location>
        <begin position="11"/>
        <end position="158"/>
    </location>
</feature>
<sequence length="185" mass="21558">MTTKEKLVTYDDYRKLPDDGKRYEIIRGELLMTPAPSTNHQRVLGKLFISLNNYVEENNLGEVLVAPVDIIFSMTDVVQPDLIFVSREREEIITKKNIVDAPDLVVEIISEHTEAIDRNRKKALYERYKVREYWIVDPEERQIMQYVFEEGAFKLQANTRTEDAGKIISAAVTDFTLRLKDVFKN</sequence>
<dbReference type="Pfam" id="PF05685">
    <property type="entry name" value="Uma2"/>
    <property type="match status" value="1"/>
</dbReference>
<dbReference type="AlphaFoldDB" id="A0A1M4WFE5"/>
<reference evidence="2 3" key="1">
    <citation type="submission" date="2016-11" db="EMBL/GenBank/DDBJ databases">
        <authorList>
            <person name="Jaros S."/>
            <person name="Januszkiewicz K."/>
            <person name="Wedrychowicz H."/>
        </authorList>
    </citation>
    <scope>NUCLEOTIDE SEQUENCE [LARGE SCALE GENOMIC DNA]</scope>
    <source>
        <strain evidence="2 3">DSM 21986</strain>
    </source>
</reference>
<dbReference type="PANTHER" id="PTHR34107:SF4">
    <property type="entry name" value="SLL1222 PROTEIN"/>
    <property type="match status" value="1"/>
</dbReference>
<accession>A0A1M4WFE5</accession>
<evidence type="ECO:0000313" key="2">
    <source>
        <dbReference type="EMBL" id="SHE79793.1"/>
    </source>
</evidence>
<dbReference type="RefSeq" id="WP_073059777.1">
    <property type="nucleotide sequence ID" value="NZ_FQUS01000003.1"/>
</dbReference>
<dbReference type="GO" id="GO:0004519">
    <property type="term" value="F:endonuclease activity"/>
    <property type="evidence" value="ECO:0007669"/>
    <property type="project" value="UniProtKB-KW"/>
</dbReference>
<dbReference type="SUPFAM" id="SSF52980">
    <property type="entry name" value="Restriction endonuclease-like"/>
    <property type="match status" value="1"/>
</dbReference>
<keyword evidence="2" id="KW-0540">Nuclease</keyword>
<dbReference type="OrthoDB" id="9808428at2"/>
<protein>
    <submittedName>
        <fullName evidence="2">Endonuclease, Uma2 family (Restriction endonuclease fold)</fullName>
    </submittedName>
</protein>
<organism evidence="2 3">
    <name type="scientific">Fodinibius roseus</name>
    <dbReference type="NCBI Taxonomy" id="1194090"/>
    <lineage>
        <taxon>Bacteria</taxon>
        <taxon>Pseudomonadati</taxon>
        <taxon>Balneolota</taxon>
        <taxon>Balneolia</taxon>
        <taxon>Balneolales</taxon>
        <taxon>Balneolaceae</taxon>
        <taxon>Fodinibius</taxon>
    </lineage>
</organism>
<name>A0A1M4WFE5_9BACT</name>
<keyword evidence="2" id="KW-0378">Hydrolase</keyword>
<dbReference type="InterPro" id="IPR012296">
    <property type="entry name" value="Nuclease_put_TT1808"/>
</dbReference>
<dbReference type="InterPro" id="IPR008538">
    <property type="entry name" value="Uma2"/>
</dbReference>
<gene>
    <name evidence="2" type="ORF">SAMN05443144_103203</name>
</gene>